<feature type="domain" description="Acyl-CoA dehydrogenase/oxidase N-terminal" evidence="9">
    <location>
        <begin position="42"/>
        <end position="123"/>
    </location>
</feature>
<dbReference type="SUPFAM" id="SSF56645">
    <property type="entry name" value="Acyl-CoA dehydrogenase NM domain-like"/>
    <property type="match status" value="1"/>
</dbReference>
<evidence type="ECO:0000256" key="6">
    <source>
        <dbReference type="RuleBase" id="RU362125"/>
    </source>
</evidence>
<dbReference type="Gene3D" id="1.10.540.10">
    <property type="entry name" value="Acyl-CoA dehydrogenase/oxidase, N-terminal domain"/>
    <property type="match status" value="1"/>
</dbReference>
<dbReference type="Pfam" id="PF02770">
    <property type="entry name" value="Acyl-CoA_dh_M"/>
    <property type="match status" value="1"/>
</dbReference>
<evidence type="ECO:0000313" key="10">
    <source>
        <dbReference type="EMBL" id="MCK2219619.1"/>
    </source>
</evidence>
<reference evidence="10 11" key="1">
    <citation type="submission" date="2022-04" db="EMBL/GenBank/DDBJ databases">
        <title>Genome draft of Actinomadura sp. ATCC 31491.</title>
        <authorList>
            <person name="Shi X."/>
            <person name="Du Y."/>
        </authorList>
    </citation>
    <scope>NUCLEOTIDE SEQUENCE [LARGE SCALE GENOMIC DNA]</scope>
    <source>
        <strain evidence="10 11">ATCC 31491</strain>
    </source>
</reference>
<evidence type="ECO:0000313" key="11">
    <source>
        <dbReference type="Proteomes" id="UP001317259"/>
    </source>
</evidence>
<dbReference type="InterPro" id="IPR013786">
    <property type="entry name" value="AcylCoA_DH/ox_N"/>
</dbReference>
<dbReference type="EMBL" id="JAKRKC020000002">
    <property type="protein sequence ID" value="MCK2219619.1"/>
    <property type="molecule type" value="Genomic_DNA"/>
</dbReference>
<dbReference type="InterPro" id="IPR009075">
    <property type="entry name" value="AcylCo_DH/oxidase_C"/>
</dbReference>
<dbReference type="Proteomes" id="UP001317259">
    <property type="component" value="Unassembled WGS sequence"/>
</dbReference>
<dbReference type="Gene3D" id="2.40.110.10">
    <property type="entry name" value="Butyryl-CoA Dehydrogenase, subunit A, domain 2"/>
    <property type="match status" value="1"/>
</dbReference>
<dbReference type="InterPro" id="IPR036250">
    <property type="entry name" value="AcylCo_DH-like_C"/>
</dbReference>
<evidence type="ECO:0000256" key="3">
    <source>
        <dbReference type="ARBA" id="ARBA00022630"/>
    </source>
</evidence>
<gene>
    <name evidence="10" type="ORF">MF672_038375</name>
</gene>
<evidence type="ECO:0000259" key="9">
    <source>
        <dbReference type="Pfam" id="PF02771"/>
    </source>
</evidence>
<keyword evidence="3 6" id="KW-0285">Flavoprotein</keyword>
<evidence type="ECO:0000259" key="8">
    <source>
        <dbReference type="Pfam" id="PF02770"/>
    </source>
</evidence>
<evidence type="ECO:0000256" key="4">
    <source>
        <dbReference type="ARBA" id="ARBA00022827"/>
    </source>
</evidence>
<evidence type="ECO:0000259" key="7">
    <source>
        <dbReference type="Pfam" id="PF00441"/>
    </source>
</evidence>
<evidence type="ECO:0000256" key="2">
    <source>
        <dbReference type="ARBA" id="ARBA00009347"/>
    </source>
</evidence>
<dbReference type="InterPro" id="IPR046373">
    <property type="entry name" value="Acyl-CoA_Oxase/DH_mid-dom_sf"/>
</dbReference>
<dbReference type="Pfam" id="PF02771">
    <property type="entry name" value="Acyl-CoA_dh_N"/>
    <property type="match status" value="1"/>
</dbReference>
<feature type="domain" description="Acyl-CoA oxidase/dehydrogenase middle" evidence="8">
    <location>
        <begin position="127"/>
        <end position="219"/>
    </location>
</feature>
<keyword evidence="11" id="KW-1185">Reference proteome</keyword>
<accession>A0ABT0G4T7</accession>
<protein>
    <submittedName>
        <fullName evidence="10">Acyl-CoA dehydrogenase family protein</fullName>
    </submittedName>
</protein>
<dbReference type="PANTHER" id="PTHR43292">
    <property type="entry name" value="ACYL-COA DEHYDROGENASE"/>
    <property type="match status" value="1"/>
</dbReference>
<keyword evidence="4 6" id="KW-0274">FAD</keyword>
<name>A0ABT0G4T7_9ACTN</name>
<feature type="domain" description="Acyl-CoA dehydrogenase/oxidase C-terminal" evidence="7">
    <location>
        <begin position="233"/>
        <end position="372"/>
    </location>
</feature>
<dbReference type="PANTHER" id="PTHR43292:SF3">
    <property type="entry name" value="ACYL-COA DEHYDROGENASE FADE29"/>
    <property type="match status" value="1"/>
</dbReference>
<comment type="similarity">
    <text evidence="2 6">Belongs to the acyl-CoA dehydrogenase family.</text>
</comment>
<dbReference type="RefSeq" id="WP_242379950.1">
    <property type="nucleotide sequence ID" value="NZ_JAKRKC020000002.1"/>
</dbReference>
<dbReference type="Gene3D" id="1.20.140.10">
    <property type="entry name" value="Butyryl-CoA Dehydrogenase, subunit A, domain 3"/>
    <property type="match status" value="1"/>
</dbReference>
<dbReference type="SUPFAM" id="SSF47203">
    <property type="entry name" value="Acyl-CoA dehydrogenase C-terminal domain-like"/>
    <property type="match status" value="1"/>
</dbReference>
<evidence type="ECO:0000256" key="1">
    <source>
        <dbReference type="ARBA" id="ARBA00001974"/>
    </source>
</evidence>
<keyword evidence="5 6" id="KW-0560">Oxidoreductase</keyword>
<dbReference type="InterPro" id="IPR037069">
    <property type="entry name" value="AcylCoA_DH/ox_N_sf"/>
</dbReference>
<organism evidence="10 11">
    <name type="scientific">Actinomadura luzonensis</name>
    <dbReference type="NCBI Taxonomy" id="2805427"/>
    <lineage>
        <taxon>Bacteria</taxon>
        <taxon>Bacillati</taxon>
        <taxon>Actinomycetota</taxon>
        <taxon>Actinomycetes</taxon>
        <taxon>Streptosporangiales</taxon>
        <taxon>Thermomonosporaceae</taxon>
        <taxon>Actinomadura</taxon>
    </lineage>
</organism>
<comment type="cofactor">
    <cofactor evidence="1 6">
        <name>FAD</name>
        <dbReference type="ChEBI" id="CHEBI:57692"/>
    </cofactor>
</comment>
<comment type="caution">
    <text evidence="10">The sequence shown here is derived from an EMBL/GenBank/DDBJ whole genome shotgun (WGS) entry which is preliminary data.</text>
</comment>
<evidence type="ECO:0000256" key="5">
    <source>
        <dbReference type="ARBA" id="ARBA00023002"/>
    </source>
</evidence>
<sequence length="377" mass="41401">MIPGETPGFRERARAWLERALGGEFAAARGLGGPGREHEGHELRLAWERHLGAHGWTCLGWPERYGGRGAGLADQVAFHEEYARADAPARVGHIGETLVGPTILEFGTEEQKERFLPPIRRGEELWCQGYSEPEAGSDLAAVRTRAHLEDGDWVVTGQKVWTSLAHVADWCFVLCRTEPGSQRHRGLSYLLVPMRGPGVTVRPITQLTGTSEFNEVFFDGARTAAGNVLGAPGDGWQVAMATLGHERGASTLGQQIGFRRELAKVVATAKRTGAAGDPVLRDRLVRAWLELEVMRLNALRMLGPAPGPEASIAKLYWSEWHRRLGELAQAVQGRAGLVGELNELQRLYLFSRADTIYAGSSEIQRNIIAERTLGLPR</sequence>
<proteinExistence type="inferred from homology"/>
<dbReference type="InterPro" id="IPR006091">
    <property type="entry name" value="Acyl-CoA_Oxase/DH_mid-dom"/>
</dbReference>
<dbReference type="Pfam" id="PF00441">
    <property type="entry name" value="Acyl-CoA_dh_1"/>
    <property type="match status" value="1"/>
</dbReference>
<dbReference type="InterPro" id="IPR009100">
    <property type="entry name" value="AcylCoA_DH/oxidase_NM_dom_sf"/>
</dbReference>
<dbReference type="InterPro" id="IPR052161">
    <property type="entry name" value="Mycobact_Acyl-CoA_DH"/>
</dbReference>